<evidence type="ECO:0000259" key="9">
    <source>
        <dbReference type="Pfam" id="PF00171"/>
    </source>
</evidence>
<dbReference type="InterPro" id="IPR015590">
    <property type="entry name" value="Aldehyde_DH_dom"/>
</dbReference>
<keyword evidence="2 4" id="KW-0560">Oxidoreductase</keyword>
<sequence length="502" mass="56154">MTNIKSMMLKTREAFNTGKTRPYDFRKRQLEQLLLLIQENEGSLLNALYKDLRKSTMESFMTEIDLIKTELHFVLNNLKSWMKPESVEKNLLTLFDGVQIYKDPLGVVLVIGTWNYPLNITLTPLIGAIAAGNCVVIKPSEIAIHCAEVIAELVPKYLDTECYPVFTGGPEEMSELLEEKFDHIMFTGSTQIGKLIYAAAQKNLTPVTLELGGKSPLYLDDTVNMDRAVKRILWGKFVNAGQTCIAPDYILCTKKVEELFVSKAKELLKEWYGTDIIESNDYGRIINDKHFNRLIRLIDSQKVAVGGKWLSSDRYIAPTILTDVKLTDPAMQEEIFGPILPIVRVQNVYEAIEIINKMPRALSSYIFTTDKTVQDLLLNNTITGSVVVNDTLIQFGVSALPFGGVGDSGIGKIHGKHSFDTFSHHKSCLSKGFNVFIDKLGSGRYPPYSAKKLSLMQLLMCQDFGIGFLLKHLKGGFLFTTGIMLGLAAGLLLKARAENEKF</sequence>
<dbReference type="GeneID" id="106663925"/>
<evidence type="ECO:0000256" key="6">
    <source>
        <dbReference type="PROSITE-ProRule" id="PRU10007"/>
    </source>
</evidence>
<evidence type="ECO:0000313" key="10">
    <source>
        <dbReference type="EnsemblMetazoa" id="XP_014244661.1"/>
    </source>
</evidence>
<dbReference type="InterPro" id="IPR016160">
    <property type="entry name" value="Ald_DH_CS_CYS"/>
</dbReference>
<dbReference type="EnsemblMetazoa" id="XM_014389175.2">
    <property type="protein sequence ID" value="XP_014244661.1"/>
    <property type="gene ID" value="LOC106663925"/>
</dbReference>
<proteinExistence type="inferred from homology"/>
<dbReference type="GO" id="GO:0004029">
    <property type="term" value="F:aldehyde dehydrogenase (NAD+) activity"/>
    <property type="evidence" value="ECO:0007669"/>
    <property type="project" value="TreeGrafter"/>
</dbReference>
<dbReference type="Gene3D" id="3.40.605.10">
    <property type="entry name" value="Aldehyde Dehydrogenase, Chain A, domain 1"/>
    <property type="match status" value="1"/>
</dbReference>
<dbReference type="AlphaFoldDB" id="A0A8I6RM52"/>
<dbReference type="InterPro" id="IPR016162">
    <property type="entry name" value="Ald_DH_N"/>
</dbReference>
<evidence type="ECO:0000256" key="3">
    <source>
        <dbReference type="ARBA" id="ARBA00023027"/>
    </source>
</evidence>
<feature type="active site" evidence="5">
    <location>
        <position position="244"/>
    </location>
</feature>
<organism evidence="10 11">
    <name type="scientific">Cimex lectularius</name>
    <name type="common">Bed bug</name>
    <name type="synonym">Acanthia lectularia</name>
    <dbReference type="NCBI Taxonomy" id="79782"/>
    <lineage>
        <taxon>Eukaryota</taxon>
        <taxon>Metazoa</taxon>
        <taxon>Ecdysozoa</taxon>
        <taxon>Arthropoda</taxon>
        <taxon>Hexapoda</taxon>
        <taxon>Insecta</taxon>
        <taxon>Pterygota</taxon>
        <taxon>Neoptera</taxon>
        <taxon>Paraneoptera</taxon>
        <taxon>Hemiptera</taxon>
        <taxon>Heteroptera</taxon>
        <taxon>Panheteroptera</taxon>
        <taxon>Cimicomorpha</taxon>
        <taxon>Cimicidae</taxon>
        <taxon>Cimex</taxon>
    </lineage>
</organism>
<keyword evidence="8" id="KW-0812">Transmembrane</keyword>
<evidence type="ECO:0000313" key="11">
    <source>
        <dbReference type="Proteomes" id="UP000494040"/>
    </source>
</evidence>
<dbReference type="Gene3D" id="3.40.309.10">
    <property type="entry name" value="Aldehyde Dehydrogenase, Chain A, domain 2"/>
    <property type="match status" value="1"/>
</dbReference>
<dbReference type="Proteomes" id="UP000494040">
    <property type="component" value="Unassembled WGS sequence"/>
</dbReference>
<feature type="transmembrane region" description="Helical" evidence="8">
    <location>
        <begin position="476"/>
        <end position="493"/>
    </location>
</feature>
<dbReference type="InterPro" id="IPR029510">
    <property type="entry name" value="Ald_DH_CS_GLU"/>
</dbReference>
<keyword evidence="11" id="KW-1185">Reference proteome</keyword>
<dbReference type="GO" id="GO:0006081">
    <property type="term" value="P:aldehyde metabolic process"/>
    <property type="evidence" value="ECO:0007669"/>
    <property type="project" value="InterPro"/>
</dbReference>
<evidence type="ECO:0000256" key="2">
    <source>
        <dbReference type="ARBA" id="ARBA00023002"/>
    </source>
</evidence>
<dbReference type="OrthoDB" id="440325at2759"/>
<keyword evidence="3" id="KW-0520">NAD</keyword>
<comment type="similarity">
    <text evidence="1 4 7">Belongs to the aldehyde dehydrogenase family.</text>
</comment>
<accession>A0A8I6RM52</accession>
<feature type="active site" evidence="5 6">
    <location>
        <position position="210"/>
    </location>
</feature>
<dbReference type="InterPro" id="IPR016161">
    <property type="entry name" value="Ald_DH/histidinol_DH"/>
</dbReference>
<dbReference type="PIRSF" id="PIRSF036492">
    <property type="entry name" value="ALDH"/>
    <property type="match status" value="1"/>
</dbReference>
<dbReference type="OMA" id="AVHLTNQ"/>
<evidence type="ECO:0000256" key="5">
    <source>
        <dbReference type="PIRSR" id="PIRSR036492-1"/>
    </source>
</evidence>
<dbReference type="RefSeq" id="XP_014244661.1">
    <property type="nucleotide sequence ID" value="XM_014389175.2"/>
</dbReference>
<keyword evidence="8" id="KW-0472">Membrane</keyword>
<evidence type="ECO:0000256" key="8">
    <source>
        <dbReference type="SAM" id="Phobius"/>
    </source>
</evidence>
<dbReference type="KEGG" id="clec:106663925"/>
<dbReference type="SUPFAM" id="SSF53720">
    <property type="entry name" value="ALDH-like"/>
    <property type="match status" value="1"/>
</dbReference>
<dbReference type="PROSITE" id="PS00687">
    <property type="entry name" value="ALDEHYDE_DEHYDR_GLU"/>
    <property type="match status" value="1"/>
</dbReference>
<keyword evidence="8" id="KW-1133">Transmembrane helix</keyword>
<name>A0A8I6RM52_CIMLE</name>
<dbReference type="GO" id="GO:0005737">
    <property type="term" value="C:cytoplasm"/>
    <property type="evidence" value="ECO:0007669"/>
    <property type="project" value="TreeGrafter"/>
</dbReference>
<protein>
    <recommendedName>
        <fullName evidence="4">Aldehyde dehydrogenase</fullName>
    </recommendedName>
</protein>
<dbReference type="PANTHER" id="PTHR43570">
    <property type="entry name" value="ALDEHYDE DEHYDROGENASE"/>
    <property type="match status" value="1"/>
</dbReference>
<reference evidence="10" key="1">
    <citation type="submission" date="2022-01" db="UniProtKB">
        <authorList>
            <consortium name="EnsemblMetazoa"/>
        </authorList>
    </citation>
    <scope>IDENTIFICATION</scope>
</reference>
<evidence type="ECO:0000256" key="4">
    <source>
        <dbReference type="PIRNR" id="PIRNR036492"/>
    </source>
</evidence>
<dbReference type="FunFam" id="3.40.309.10:FF:000003">
    <property type="entry name" value="Aldehyde dehydrogenase"/>
    <property type="match status" value="1"/>
</dbReference>
<dbReference type="InterPro" id="IPR016163">
    <property type="entry name" value="Ald_DH_C"/>
</dbReference>
<dbReference type="FunFam" id="3.40.605.10:FF:000004">
    <property type="entry name" value="Aldehyde dehydrogenase"/>
    <property type="match status" value="1"/>
</dbReference>
<dbReference type="PANTHER" id="PTHR43570:SF16">
    <property type="entry name" value="ALDEHYDE DEHYDROGENASE TYPE III, ISOFORM Q"/>
    <property type="match status" value="1"/>
</dbReference>
<evidence type="ECO:0000256" key="1">
    <source>
        <dbReference type="ARBA" id="ARBA00009986"/>
    </source>
</evidence>
<dbReference type="InterPro" id="IPR012394">
    <property type="entry name" value="Aldehyde_DH_NAD(P)"/>
</dbReference>
<dbReference type="Pfam" id="PF00171">
    <property type="entry name" value="Aldedh"/>
    <property type="match status" value="1"/>
</dbReference>
<feature type="domain" description="Aldehyde dehydrogenase" evidence="9">
    <location>
        <begin position="3"/>
        <end position="427"/>
    </location>
</feature>
<dbReference type="PROSITE" id="PS00070">
    <property type="entry name" value="ALDEHYDE_DEHYDR_CYS"/>
    <property type="match status" value="1"/>
</dbReference>
<evidence type="ECO:0000256" key="7">
    <source>
        <dbReference type="RuleBase" id="RU003345"/>
    </source>
</evidence>